<feature type="region of interest" description="Disordered" evidence="4">
    <location>
        <begin position="1"/>
        <end position="21"/>
    </location>
</feature>
<keyword evidence="2" id="KW-0547">Nucleotide-binding</keyword>
<keyword evidence="2" id="KW-0347">Helicase</keyword>
<dbReference type="GO" id="GO:0006281">
    <property type="term" value="P:DNA repair"/>
    <property type="evidence" value="ECO:0007669"/>
    <property type="project" value="UniProtKB-KW"/>
</dbReference>
<keyword evidence="1" id="KW-0227">DNA damage</keyword>
<protein>
    <submittedName>
        <fullName evidence="6">PD-(D/E)XK nuclease family protein</fullName>
    </submittedName>
</protein>
<evidence type="ECO:0000256" key="2">
    <source>
        <dbReference type="ARBA" id="ARBA00022806"/>
    </source>
</evidence>
<evidence type="ECO:0000313" key="7">
    <source>
        <dbReference type="Proteomes" id="UP000253868"/>
    </source>
</evidence>
<evidence type="ECO:0000313" key="6">
    <source>
        <dbReference type="EMBL" id="AXG81121.1"/>
    </source>
</evidence>
<name>A0A345HWP7_9ACTN</name>
<keyword evidence="2" id="KW-0067">ATP-binding</keyword>
<organism evidence="6 7">
    <name type="scientific">Streptomyces paludis</name>
    <dbReference type="NCBI Taxonomy" id="2282738"/>
    <lineage>
        <taxon>Bacteria</taxon>
        <taxon>Bacillati</taxon>
        <taxon>Actinomycetota</taxon>
        <taxon>Actinomycetes</taxon>
        <taxon>Kitasatosporales</taxon>
        <taxon>Streptomycetaceae</taxon>
        <taxon>Streptomyces</taxon>
    </lineage>
</organism>
<dbReference type="AlphaFoldDB" id="A0A345HWP7"/>
<keyword evidence="2" id="KW-0378">Hydrolase</keyword>
<dbReference type="KEGG" id="spad:DVK44_29410"/>
<sequence length="294" mass="32160">MSSSPRPGETRQVKHMSHSSRETLERCAKSWFLKYMAAAPQSPALWSAGGTAVHEVTEWYDLMALNGKADIATSALGQTWETLFGHQLAKIREKEPNENAWRRSKGDSVAAWNTLGPQLVQAYIDWRKRSPWEIWTTPDGEPAIELDVSGMLPGCPVEIKGYVDRIFHDPLFDRLVVFDLKSGKRPPKTGAQFGAYGALVTQKYGVTAHLGVPFMNRRATVGRPYELAEFTPAAVGAVFGTAWAKVQAGSFPANGFPGECYICDVQAACAAQNGPLAHLYDPASPGHPSNDPPY</sequence>
<dbReference type="Proteomes" id="UP000253868">
    <property type="component" value="Chromosome"/>
</dbReference>
<dbReference type="InterPro" id="IPR038726">
    <property type="entry name" value="PDDEXK_AddAB-type"/>
</dbReference>
<dbReference type="Pfam" id="PF12705">
    <property type="entry name" value="PDDEXK_1"/>
    <property type="match status" value="1"/>
</dbReference>
<evidence type="ECO:0000256" key="1">
    <source>
        <dbReference type="ARBA" id="ARBA00022763"/>
    </source>
</evidence>
<keyword evidence="3" id="KW-0234">DNA repair</keyword>
<evidence type="ECO:0000256" key="4">
    <source>
        <dbReference type="SAM" id="MobiDB-lite"/>
    </source>
</evidence>
<dbReference type="EMBL" id="CP031194">
    <property type="protein sequence ID" value="AXG81121.1"/>
    <property type="molecule type" value="Genomic_DNA"/>
</dbReference>
<proteinExistence type="predicted"/>
<evidence type="ECO:0000259" key="5">
    <source>
        <dbReference type="Pfam" id="PF12705"/>
    </source>
</evidence>
<dbReference type="OrthoDB" id="5144576at2"/>
<keyword evidence="7" id="KW-1185">Reference proteome</keyword>
<gene>
    <name evidence="6" type="ORF">DVK44_29410</name>
</gene>
<dbReference type="RefSeq" id="WP_114663662.1">
    <property type="nucleotide sequence ID" value="NZ_CP031194.1"/>
</dbReference>
<feature type="domain" description="PD-(D/E)XK endonuclease-like" evidence="5">
    <location>
        <begin position="15"/>
        <end position="269"/>
    </location>
</feature>
<evidence type="ECO:0000256" key="3">
    <source>
        <dbReference type="ARBA" id="ARBA00023204"/>
    </source>
</evidence>
<dbReference type="GO" id="GO:0004386">
    <property type="term" value="F:helicase activity"/>
    <property type="evidence" value="ECO:0007669"/>
    <property type="project" value="UniProtKB-KW"/>
</dbReference>
<reference evidence="7" key="1">
    <citation type="submission" date="2018-07" db="EMBL/GenBank/DDBJ databases">
        <authorList>
            <person name="Zhao J."/>
        </authorList>
    </citation>
    <scope>NUCLEOTIDE SEQUENCE [LARGE SCALE GENOMIC DNA]</scope>
    <source>
        <strain evidence="7">GSSD-12</strain>
    </source>
</reference>
<accession>A0A345HWP7</accession>